<evidence type="ECO:0000256" key="1">
    <source>
        <dbReference type="SAM" id="MobiDB-lite"/>
    </source>
</evidence>
<organism evidence="2 3">
    <name type="scientific">Caerostris extrusa</name>
    <name type="common">Bark spider</name>
    <name type="synonym">Caerostris bankana</name>
    <dbReference type="NCBI Taxonomy" id="172846"/>
    <lineage>
        <taxon>Eukaryota</taxon>
        <taxon>Metazoa</taxon>
        <taxon>Ecdysozoa</taxon>
        <taxon>Arthropoda</taxon>
        <taxon>Chelicerata</taxon>
        <taxon>Arachnida</taxon>
        <taxon>Araneae</taxon>
        <taxon>Araneomorphae</taxon>
        <taxon>Entelegynae</taxon>
        <taxon>Araneoidea</taxon>
        <taxon>Araneidae</taxon>
        <taxon>Caerostris</taxon>
    </lineage>
</organism>
<feature type="region of interest" description="Disordered" evidence="1">
    <location>
        <begin position="56"/>
        <end position="103"/>
    </location>
</feature>
<sequence length="103" mass="12088">EINLEGINKESILLSSVRRSFLPSVRRRSSFLSLILSYLPSVPFFHPSIRPFLPSFLRPSKGTTDERKERMDRWRRKDGRKNTEGRTVGKNDERKGRKDGRNE</sequence>
<accession>A0AAV4N844</accession>
<dbReference type="AlphaFoldDB" id="A0AAV4N844"/>
<gene>
    <name evidence="2" type="ORF">CEXT_399621</name>
</gene>
<evidence type="ECO:0000313" key="3">
    <source>
        <dbReference type="Proteomes" id="UP001054945"/>
    </source>
</evidence>
<comment type="caution">
    <text evidence="2">The sequence shown here is derived from an EMBL/GenBank/DDBJ whole genome shotgun (WGS) entry which is preliminary data.</text>
</comment>
<evidence type="ECO:0000313" key="2">
    <source>
        <dbReference type="EMBL" id="GIX80934.1"/>
    </source>
</evidence>
<proteinExistence type="predicted"/>
<feature type="compositionally biased region" description="Basic and acidic residues" evidence="1">
    <location>
        <begin position="63"/>
        <end position="72"/>
    </location>
</feature>
<protein>
    <submittedName>
        <fullName evidence="2">Uncharacterized protein</fullName>
    </submittedName>
</protein>
<feature type="non-terminal residue" evidence="2">
    <location>
        <position position="1"/>
    </location>
</feature>
<name>A0AAV4N844_CAEEX</name>
<feature type="compositionally biased region" description="Basic and acidic residues" evidence="1">
    <location>
        <begin position="80"/>
        <end position="103"/>
    </location>
</feature>
<dbReference type="EMBL" id="BPLR01020634">
    <property type="protein sequence ID" value="GIX80934.1"/>
    <property type="molecule type" value="Genomic_DNA"/>
</dbReference>
<reference evidence="2 3" key="1">
    <citation type="submission" date="2021-06" db="EMBL/GenBank/DDBJ databases">
        <title>Caerostris extrusa draft genome.</title>
        <authorList>
            <person name="Kono N."/>
            <person name="Arakawa K."/>
        </authorList>
    </citation>
    <scope>NUCLEOTIDE SEQUENCE [LARGE SCALE GENOMIC DNA]</scope>
</reference>
<dbReference type="Proteomes" id="UP001054945">
    <property type="component" value="Unassembled WGS sequence"/>
</dbReference>
<keyword evidence="3" id="KW-1185">Reference proteome</keyword>